<evidence type="ECO:0000256" key="1">
    <source>
        <dbReference type="ARBA" id="ARBA00023002"/>
    </source>
</evidence>
<dbReference type="Gene3D" id="2.30.110.10">
    <property type="entry name" value="Electron Transport, Fmn-binding Protein, Chain A"/>
    <property type="match status" value="1"/>
</dbReference>
<accession>A0ABT4U9P2</accession>
<dbReference type="InterPro" id="IPR019965">
    <property type="entry name" value="PPOX_F420-dep_Rv2061_put"/>
</dbReference>
<dbReference type="EMBL" id="JAQFWQ010000086">
    <property type="protein sequence ID" value="MDA2813669.1"/>
    <property type="molecule type" value="Genomic_DNA"/>
</dbReference>
<dbReference type="Pfam" id="PF01243">
    <property type="entry name" value="PNPOx_N"/>
    <property type="match status" value="1"/>
</dbReference>
<evidence type="ECO:0000259" key="2">
    <source>
        <dbReference type="Pfam" id="PF01243"/>
    </source>
</evidence>
<reference evidence="3 4" key="1">
    <citation type="submission" date="2023-01" db="EMBL/GenBank/DDBJ databases">
        <title>Draft genome sequence of Nocardiopsis sp. RSe5-2 isolated from halophytes.</title>
        <authorList>
            <person name="Duangmal K."/>
            <person name="Chantavorakit T."/>
        </authorList>
    </citation>
    <scope>NUCLEOTIDE SEQUENCE [LARGE SCALE GENOMIC DNA]</scope>
    <source>
        <strain evidence="3 4">RSe5-2</strain>
    </source>
</reference>
<dbReference type="EC" id="1.-.-.-" evidence="3"/>
<evidence type="ECO:0000313" key="3">
    <source>
        <dbReference type="EMBL" id="MDA2813669.1"/>
    </source>
</evidence>
<dbReference type="InterPro" id="IPR052019">
    <property type="entry name" value="F420H2_bilvrd_red/Heme_oxyg"/>
</dbReference>
<comment type="caution">
    <text evidence="3">The sequence shown here is derived from an EMBL/GenBank/DDBJ whole genome shotgun (WGS) entry which is preliminary data.</text>
</comment>
<dbReference type="PANTHER" id="PTHR35176">
    <property type="entry name" value="HEME OXYGENASE HI_0854-RELATED"/>
    <property type="match status" value="1"/>
</dbReference>
<name>A0ABT4U9P2_9ACTN</name>
<organism evidence="3 4">
    <name type="scientific">Nocardiopsis endophytica</name>
    <dbReference type="NCBI Taxonomy" id="3018445"/>
    <lineage>
        <taxon>Bacteria</taxon>
        <taxon>Bacillati</taxon>
        <taxon>Actinomycetota</taxon>
        <taxon>Actinomycetes</taxon>
        <taxon>Streptosporangiales</taxon>
        <taxon>Nocardiopsidaceae</taxon>
        <taxon>Nocardiopsis</taxon>
    </lineage>
</organism>
<dbReference type="GO" id="GO:0016491">
    <property type="term" value="F:oxidoreductase activity"/>
    <property type="evidence" value="ECO:0007669"/>
    <property type="project" value="UniProtKB-KW"/>
</dbReference>
<evidence type="ECO:0000313" key="4">
    <source>
        <dbReference type="Proteomes" id="UP001527866"/>
    </source>
</evidence>
<keyword evidence="1 3" id="KW-0560">Oxidoreductase</keyword>
<sequence>MNTATLLKPFRGHKTALLTTYRSDGVTGVDTPVSIVVDGARILFRTWEDSGKAKRLRNNPVADLRPCSFRGEPHGMPVRGRVRLLDDAESRHAALLLGRRHPMLQRWAVPATHRLLRYRTLHYEIIPFDREEIASNEGCPD</sequence>
<gene>
    <name evidence="3" type="ORF">O4J56_23700</name>
</gene>
<keyword evidence="4" id="KW-1185">Reference proteome</keyword>
<dbReference type="InterPro" id="IPR011576">
    <property type="entry name" value="Pyridox_Oxase_N"/>
</dbReference>
<proteinExistence type="predicted"/>
<dbReference type="InterPro" id="IPR012349">
    <property type="entry name" value="Split_barrel_FMN-bd"/>
</dbReference>
<dbReference type="NCBIfam" id="TIGR03666">
    <property type="entry name" value="Rv2061_F420"/>
    <property type="match status" value="1"/>
</dbReference>
<feature type="domain" description="Pyridoxamine 5'-phosphate oxidase N-terminal" evidence="2">
    <location>
        <begin position="10"/>
        <end position="94"/>
    </location>
</feature>
<dbReference type="RefSeq" id="WP_270688762.1">
    <property type="nucleotide sequence ID" value="NZ_JAQFWQ010000086.1"/>
</dbReference>
<dbReference type="SUPFAM" id="SSF50475">
    <property type="entry name" value="FMN-binding split barrel"/>
    <property type="match status" value="1"/>
</dbReference>
<dbReference type="PANTHER" id="PTHR35176:SF11">
    <property type="entry name" value="PYRIDOXAMINE 5'-PHOSPHATE OXIDASE FAMILY PROTEIN"/>
    <property type="match status" value="1"/>
</dbReference>
<dbReference type="Proteomes" id="UP001527866">
    <property type="component" value="Unassembled WGS sequence"/>
</dbReference>
<protein>
    <submittedName>
        <fullName evidence="3">PPOX class F420-dependent oxidoreductase</fullName>
        <ecNumber evidence="3">1.-.-.-</ecNumber>
    </submittedName>
</protein>